<proteinExistence type="predicted"/>
<reference evidence="2" key="1">
    <citation type="submission" date="2016-10" db="EMBL/GenBank/DDBJ databases">
        <authorList>
            <person name="Varghese N."/>
            <person name="Submissions S."/>
        </authorList>
    </citation>
    <scope>NUCLEOTIDE SEQUENCE [LARGE SCALE GENOMIC DNA]</scope>
    <source>
        <strain evidence="2">KPR-1</strain>
    </source>
</reference>
<protein>
    <submittedName>
        <fullName evidence="1">Uncharacterized protein</fullName>
    </submittedName>
</protein>
<accession>A0A1H4BJX8</accession>
<keyword evidence="2" id="KW-1185">Reference proteome</keyword>
<dbReference type="OrthoDB" id="5198801at2"/>
<evidence type="ECO:0000313" key="1">
    <source>
        <dbReference type="EMBL" id="SEA48407.1"/>
    </source>
</evidence>
<dbReference type="RefSeq" id="WP_143027382.1">
    <property type="nucleotide sequence ID" value="NZ_FNQV01000010.1"/>
</dbReference>
<dbReference type="InterPro" id="IPR006311">
    <property type="entry name" value="TAT_signal"/>
</dbReference>
<sequence length="163" mass="16761">MTQPTASSATPTRRHVVKGAMWAVPAIAVASQVPAFAASPLIQLTLTAKCRYTRNNSGKKGSVTLSATYENKTNQEITVAPKEGTLTAGGTTRTGGFTYAGSPGGVTIPAGGSTTIELIWSDPFKTDVPVGDATMSVRTQVTGGGLNIIDTSSVAFNVPNIEC</sequence>
<gene>
    <name evidence="1" type="ORF">SAMN02910418_01686</name>
</gene>
<name>A0A1H4BJX8_9ACTO</name>
<evidence type="ECO:0000313" key="2">
    <source>
        <dbReference type="Proteomes" id="UP000199288"/>
    </source>
</evidence>
<dbReference type="EMBL" id="FNQV01000010">
    <property type="protein sequence ID" value="SEA48407.1"/>
    <property type="molecule type" value="Genomic_DNA"/>
</dbReference>
<dbReference type="PROSITE" id="PS51318">
    <property type="entry name" value="TAT"/>
    <property type="match status" value="1"/>
</dbReference>
<dbReference type="AlphaFoldDB" id="A0A1H4BJX8"/>
<dbReference type="Proteomes" id="UP000199288">
    <property type="component" value="Unassembled WGS sequence"/>
</dbReference>
<organism evidence="1 2">
    <name type="scientific">Bowdeniella nasicola</name>
    <dbReference type="NCBI Taxonomy" id="208480"/>
    <lineage>
        <taxon>Bacteria</taxon>
        <taxon>Bacillati</taxon>
        <taxon>Actinomycetota</taxon>
        <taxon>Actinomycetes</taxon>
        <taxon>Actinomycetales</taxon>
        <taxon>Actinomycetaceae</taxon>
        <taxon>Bowdeniella</taxon>
    </lineage>
</organism>